<feature type="signal peptide" evidence="12">
    <location>
        <begin position="1"/>
        <end position="20"/>
    </location>
</feature>
<keyword evidence="6 11" id="KW-0697">Rotamase</keyword>
<dbReference type="HAMAP" id="MF_01145">
    <property type="entry name" value="Foldase_PrsA"/>
    <property type="match status" value="1"/>
</dbReference>
<keyword evidence="9 11" id="KW-0413">Isomerase</keyword>
<evidence type="ECO:0000256" key="6">
    <source>
        <dbReference type="ARBA" id="ARBA00023110"/>
    </source>
</evidence>
<comment type="similarity">
    <text evidence="3 11">Belongs to the PrsA family.</text>
</comment>
<dbReference type="SUPFAM" id="SSF109998">
    <property type="entry name" value="Triger factor/SurA peptide-binding domain-like"/>
    <property type="match status" value="1"/>
</dbReference>
<dbReference type="Proteomes" id="UP001597568">
    <property type="component" value="Unassembled WGS sequence"/>
</dbReference>
<sequence>MNIKKGILAATLATSVLTLAACGNGGMDEKVATSKVGDVTVEQLYKEMKTSAGSQALQLIMLENVLADKYKVTDKEVDKKIEDQKKQVEAQGTDFKTYLSSQGMTEDTFKRYAKLSLLQEAAQRDGVKVSDEEIKTYYDRLGKEVKASHILVADEKTAKKLKKQLDDGADFAKLAKKNSTDTGTGANGGELGWFGPDQMVGAFTDAAYSMKKGEISDPVKSDYGYHIIKLEGTKDKKVDGTLDEKKDEIKKTLQLTKAKAEDPNQTKLQEKVSKLMKDADVKIEDKDLKDALASFLGSSTTESK</sequence>
<evidence type="ECO:0000256" key="5">
    <source>
        <dbReference type="ARBA" id="ARBA00022729"/>
    </source>
</evidence>
<keyword evidence="15" id="KW-1185">Reference proteome</keyword>
<keyword evidence="7 11" id="KW-0472">Membrane</keyword>
<dbReference type="PANTHER" id="PTHR47245:SF1">
    <property type="entry name" value="FOLDASE PROTEIN PRSA"/>
    <property type="match status" value="1"/>
</dbReference>
<evidence type="ECO:0000259" key="13">
    <source>
        <dbReference type="PROSITE" id="PS50198"/>
    </source>
</evidence>
<dbReference type="GO" id="GO:0003755">
    <property type="term" value="F:peptidyl-prolyl cis-trans isomerase activity"/>
    <property type="evidence" value="ECO:0007669"/>
    <property type="project" value="UniProtKB-EC"/>
</dbReference>
<evidence type="ECO:0000313" key="15">
    <source>
        <dbReference type="Proteomes" id="UP001597568"/>
    </source>
</evidence>
<reference evidence="15" key="1">
    <citation type="journal article" date="2019" name="Int. J. Syst. Evol. Microbiol.">
        <title>The Global Catalogue of Microorganisms (GCM) 10K type strain sequencing project: providing services to taxonomists for standard genome sequencing and annotation.</title>
        <authorList>
            <consortium name="The Broad Institute Genomics Platform"/>
            <consortium name="The Broad Institute Genome Sequencing Center for Infectious Disease"/>
            <person name="Wu L."/>
            <person name="Ma J."/>
        </authorList>
    </citation>
    <scope>NUCLEOTIDE SEQUENCE [LARGE SCALE GENOMIC DNA]</scope>
    <source>
        <strain evidence="15">KCTC 33522</strain>
    </source>
</reference>
<dbReference type="InterPro" id="IPR046357">
    <property type="entry name" value="PPIase_dom_sf"/>
</dbReference>
<keyword evidence="4 11" id="KW-1003">Cell membrane</keyword>
<evidence type="ECO:0000256" key="12">
    <source>
        <dbReference type="SAM" id="SignalP"/>
    </source>
</evidence>
<evidence type="ECO:0000256" key="4">
    <source>
        <dbReference type="ARBA" id="ARBA00022475"/>
    </source>
</evidence>
<feature type="chain" id="PRO_5046008904" description="Foldase protein PrsA" evidence="12">
    <location>
        <begin position="21"/>
        <end position="304"/>
    </location>
</feature>
<accession>A0ABW5XW71</accession>
<evidence type="ECO:0000256" key="1">
    <source>
        <dbReference type="ARBA" id="ARBA00000971"/>
    </source>
</evidence>
<evidence type="ECO:0000256" key="2">
    <source>
        <dbReference type="ARBA" id="ARBA00004193"/>
    </source>
</evidence>
<dbReference type="InterPro" id="IPR027304">
    <property type="entry name" value="Trigger_fact/SurA_dom_sf"/>
</dbReference>
<dbReference type="PROSITE" id="PS50198">
    <property type="entry name" value="PPIC_PPIASE_2"/>
    <property type="match status" value="1"/>
</dbReference>
<dbReference type="EC" id="5.2.1.8" evidence="11"/>
<comment type="caution">
    <text evidence="14">The sequence shown here is derived from an EMBL/GenBank/DDBJ whole genome shotgun (WGS) entry which is preliminary data.</text>
</comment>
<comment type="catalytic activity">
    <reaction evidence="1 11">
        <text>[protein]-peptidylproline (omega=180) = [protein]-peptidylproline (omega=0)</text>
        <dbReference type="Rhea" id="RHEA:16237"/>
        <dbReference type="Rhea" id="RHEA-COMP:10747"/>
        <dbReference type="Rhea" id="RHEA-COMP:10748"/>
        <dbReference type="ChEBI" id="CHEBI:83833"/>
        <dbReference type="ChEBI" id="CHEBI:83834"/>
        <dbReference type="EC" id="5.2.1.8"/>
    </reaction>
</comment>
<dbReference type="Gene3D" id="1.10.4030.10">
    <property type="entry name" value="Porin chaperone SurA, peptide-binding domain"/>
    <property type="match status" value="1"/>
</dbReference>
<dbReference type="InterPro" id="IPR023059">
    <property type="entry name" value="Foldase_PrsA"/>
</dbReference>
<dbReference type="InterPro" id="IPR000297">
    <property type="entry name" value="PPIase_PpiC"/>
</dbReference>
<dbReference type="Pfam" id="PF13616">
    <property type="entry name" value="Rotamase_3"/>
    <property type="match status" value="1"/>
</dbReference>
<comment type="function">
    <text evidence="11">Plays a major role in protein secretion by helping the post-translocational extracellular folding of several secreted proteins.</text>
</comment>
<comment type="subcellular location">
    <subcellularLocation>
        <location evidence="2 11">Cell membrane</location>
        <topology evidence="2 11">Lipid-anchor</topology>
    </subcellularLocation>
</comment>
<feature type="domain" description="PpiC" evidence="13">
    <location>
        <begin position="142"/>
        <end position="232"/>
    </location>
</feature>
<evidence type="ECO:0000313" key="14">
    <source>
        <dbReference type="EMBL" id="MFD2867237.1"/>
    </source>
</evidence>
<dbReference type="Gene3D" id="3.10.50.40">
    <property type="match status" value="1"/>
</dbReference>
<name>A0ABW5XW71_9BACL</name>
<gene>
    <name evidence="11" type="primary">prsA</name>
    <name evidence="14" type="ORF">ACFSY7_01730</name>
</gene>
<keyword evidence="10 11" id="KW-0449">Lipoprotein</keyword>
<evidence type="ECO:0000256" key="10">
    <source>
        <dbReference type="ARBA" id="ARBA00023288"/>
    </source>
</evidence>
<evidence type="ECO:0000256" key="11">
    <source>
        <dbReference type="HAMAP-Rule" id="MF_01145"/>
    </source>
</evidence>
<protein>
    <recommendedName>
        <fullName evidence="11">Foldase protein PrsA</fullName>
        <ecNumber evidence="11">5.2.1.8</ecNumber>
    </recommendedName>
</protein>
<organism evidence="14 15">
    <name type="scientific">Kurthia populi</name>
    <dbReference type="NCBI Taxonomy" id="1562132"/>
    <lineage>
        <taxon>Bacteria</taxon>
        <taxon>Bacillati</taxon>
        <taxon>Bacillota</taxon>
        <taxon>Bacilli</taxon>
        <taxon>Bacillales</taxon>
        <taxon>Caryophanaceae</taxon>
        <taxon>Kurthia</taxon>
    </lineage>
</organism>
<dbReference type="PANTHER" id="PTHR47245">
    <property type="entry name" value="PEPTIDYLPROLYL ISOMERASE"/>
    <property type="match status" value="1"/>
</dbReference>
<evidence type="ECO:0000256" key="9">
    <source>
        <dbReference type="ARBA" id="ARBA00023235"/>
    </source>
</evidence>
<evidence type="ECO:0000256" key="7">
    <source>
        <dbReference type="ARBA" id="ARBA00023136"/>
    </source>
</evidence>
<dbReference type="RefSeq" id="WP_380146587.1">
    <property type="nucleotide sequence ID" value="NZ_JBHUOR010000008.1"/>
</dbReference>
<dbReference type="EMBL" id="JBHUOR010000008">
    <property type="protein sequence ID" value="MFD2867237.1"/>
    <property type="molecule type" value="Genomic_DNA"/>
</dbReference>
<keyword evidence="8 11" id="KW-0564">Palmitate</keyword>
<dbReference type="PROSITE" id="PS01096">
    <property type="entry name" value="PPIC_PPIASE_1"/>
    <property type="match status" value="1"/>
</dbReference>
<dbReference type="InterPro" id="IPR023058">
    <property type="entry name" value="PPIase_PpiC_CS"/>
</dbReference>
<dbReference type="PROSITE" id="PS51257">
    <property type="entry name" value="PROKAR_LIPOPROTEIN"/>
    <property type="match status" value="1"/>
</dbReference>
<dbReference type="SUPFAM" id="SSF54534">
    <property type="entry name" value="FKBP-like"/>
    <property type="match status" value="1"/>
</dbReference>
<evidence type="ECO:0000256" key="8">
    <source>
        <dbReference type="ARBA" id="ARBA00023139"/>
    </source>
</evidence>
<dbReference type="InterPro" id="IPR050245">
    <property type="entry name" value="PrsA_foldase"/>
</dbReference>
<keyword evidence="5 11" id="KW-0732">Signal</keyword>
<proteinExistence type="inferred from homology"/>
<evidence type="ECO:0000256" key="3">
    <source>
        <dbReference type="ARBA" id="ARBA00006071"/>
    </source>
</evidence>